<dbReference type="PROSITE" id="PS50837">
    <property type="entry name" value="NACHT"/>
    <property type="match status" value="1"/>
</dbReference>
<dbReference type="InterPro" id="IPR041267">
    <property type="entry name" value="NLRP_HD2"/>
</dbReference>
<evidence type="ECO:0000256" key="2">
    <source>
        <dbReference type="ARBA" id="ARBA00022490"/>
    </source>
</evidence>
<sequence length="798" mass="92357">MPEGWRRSVLVLIFKNKGDVQTCSNYRGIKLISHTMKLWERVVEARLKEEVTICEQTFDFMLRKSTTDTLFALRMFMEKYREVVMDKLTDEVRLESPWTIMFADDIVICGESREQVEKSLERWREGSGVVWLQGEEVEKVEEFSKLQREKSDSPVPSCVSMKSDESMEKPLVFSTGIFSPGYSVLQKAGDRREKNIITATGHDPESTAADEFQKKFKFNLMKKFQCLNGLMLKQENRTLLNEIYTELYITEGDSGDVNKEHEVKQIEAASRRNPTEETPIKCSDIFKPRPEQDKQVRDVLTKLLSKQDEEPMRRNLNKLLSEQDEEPIRKVLTKGVAGIGKTVSVQKFVLDWAEGKTNQDVHLIFPLPFRELNLMKDQKVSLVELLHVFFKEMKEMDISRLEKVLFIFDGLDECCFPLDFQKTVRVCDVTESAPVHVLLINLIKGNLLPSALIWITSRPAAADQITSECVHRVTEVRGFNDPQKEEYFRKRISDQSLAKMIITHLKSLRSLYIMCHIPVFCWISAAVLERMLGEAESGEIPKTLTQMYTHFLIIQTNIIREKYLQKQESDEEMLLKLGKLAFQQLRKQNLIFYEEDLRECGIDVTEAAVYSGVCTQIFREEFGLHQSKVYCFVHLSIQEHLAALYVHLTFMKEQRNVLKWNQVCRTLSDVHRSAVDQALESQTGHLDLFLRFLLGLSLEFNQKLLHSLVTQTGSSTQNKEETVQYIKKKISEDLPPEKSINLLHCLNELGDDALVEEIQQYLKSGAQSELSPSQWSALVFVLLTSEQDLEEFDLNKYF</sequence>
<dbReference type="GO" id="GO:0005737">
    <property type="term" value="C:cytoplasm"/>
    <property type="evidence" value="ECO:0007669"/>
    <property type="project" value="UniProtKB-SubCell"/>
</dbReference>
<evidence type="ECO:0000313" key="8">
    <source>
        <dbReference type="EMBL" id="KAI5613817.1"/>
    </source>
</evidence>
<protein>
    <submittedName>
        <fullName evidence="8">NLR family CARD domain-containing protein 3-like isoform X2</fullName>
    </submittedName>
</protein>
<evidence type="ECO:0000256" key="3">
    <source>
        <dbReference type="ARBA" id="ARBA00022614"/>
    </source>
</evidence>
<evidence type="ECO:0000259" key="7">
    <source>
        <dbReference type="PROSITE" id="PS50837"/>
    </source>
</evidence>
<dbReference type="GO" id="GO:0005524">
    <property type="term" value="F:ATP binding"/>
    <property type="evidence" value="ECO:0007669"/>
    <property type="project" value="UniProtKB-KW"/>
</dbReference>
<comment type="caution">
    <text evidence="8">The sequence shown here is derived from an EMBL/GenBank/DDBJ whole genome shotgun (WGS) entry which is preliminary data.</text>
</comment>
<keyword evidence="3" id="KW-0433">Leucine-rich repeat</keyword>
<evidence type="ECO:0000313" key="9">
    <source>
        <dbReference type="Proteomes" id="UP001205998"/>
    </source>
</evidence>
<dbReference type="SMART" id="SM01288">
    <property type="entry name" value="FISNA"/>
    <property type="match status" value="1"/>
</dbReference>
<keyword evidence="4" id="KW-0677">Repeat</keyword>
<keyword evidence="5" id="KW-0547">Nucleotide-binding</keyword>
<dbReference type="EMBL" id="MU562185">
    <property type="protein sequence ID" value="KAI5613817.1"/>
    <property type="molecule type" value="Genomic_DNA"/>
</dbReference>
<dbReference type="InterPro" id="IPR029495">
    <property type="entry name" value="NACHT-assoc"/>
</dbReference>
<dbReference type="SUPFAM" id="SSF52540">
    <property type="entry name" value="P-loop containing nucleoside triphosphate hydrolases"/>
    <property type="match status" value="1"/>
</dbReference>
<keyword evidence="2" id="KW-0963">Cytoplasm</keyword>
<evidence type="ECO:0000256" key="1">
    <source>
        <dbReference type="ARBA" id="ARBA00004496"/>
    </source>
</evidence>
<dbReference type="Gene3D" id="3.40.50.300">
    <property type="entry name" value="P-loop containing nucleotide triphosphate hydrolases"/>
    <property type="match status" value="1"/>
</dbReference>
<feature type="non-terminal residue" evidence="8">
    <location>
        <position position="1"/>
    </location>
</feature>
<keyword evidence="9" id="KW-1185">Reference proteome</keyword>
<dbReference type="AlphaFoldDB" id="A0AAD5AD37"/>
<evidence type="ECO:0000256" key="5">
    <source>
        <dbReference type="ARBA" id="ARBA00022741"/>
    </source>
</evidence>
<evidence type="ECO:0000256" key="4">
    <source>
        <dbReference type="ARBA" id="ARBA00022737"/>
    </source>
</evidence>
<feature type="domain" description="NACHT" evidence="7">
    <location>
        <begin position="329"/>
        <end position="461"/>
    </location>
</feature>
<dbReference type="Pfam" id="PF17776">
    <property type="entry name" value="NLRC4_HD2"/>
    <property type="match status" value="1"/>
</dbReference>
<dbReference type="Pfam" id="PF14484">
    <property type="entry name" value="FISNA"/>
    <property type="match status" value="1"/>
</dbReference>
<dbReference type="InterPro" id="IPR027417">
    <property type="entry name" value="P-loop_NTPase"/>
</dbReference>
<dbReference type="FunFam" id="3.40.50.300:FF:000210">
    <property type="entry name" value="Si:dkey-16p6.1"/>
    <property type="match status" value="1"/>
</dbReference>
<dbReference type="InterPro" id="IPR007111">
    <property type="entry name" value="NACHT_NTPase"/>
</dbReference>
<name>A0AAD5AD37_SILAS</name>
<proteinExistence type="predicted"/>
<keyword evidence="6" id="KW-0067">ATP-binding</keyword>
<dbReference type="PANTHER" id="PTHR24106">
    <property type="entry name" value="NACHT, LRR AND CARD DOMAINS-CONTAINING"/>
    <property type="match status" value="1"/>
</dbReference>
<dbReference type="Pfam" id="PF17779">
    <property type="entry name" value="WHD_NOD2"/>
    <property type="match status" value="1"/>
</dbReference>
<organism evidence="8 9">
    <name type="scientific">Silurus asotus</name>
    <name type="common">Amur catfish</name>
    <name type="synonym">Parasilurus asotus</name>
    <dbReference type="NCBI Taxonomy" id="30991"/>
    <lineage>
        <taxon>Eukaryota</taxon>
        <taxon>Metazoa</taxon>
        <taxon>Chordata</taxon>
        <taxon>Craniata</taxon>
        <taxon>Vertebrata</taxon>
        <taxon>Euteleostomi</taxon>
        <taxon>Actinopterygii</taxon>
        <taxon>Neopterygii</taxon>
        <taxon>Teleostei</taxon>
        <taxon>Ostariophysi</taxon>
        <taxon>Siluriformes</taxon>
        <taxon>Siluridae</taxon>
        <taxon>Silurus</taxon>
    </lineage>
</organism>
<dbReference type="InterPro" id="IPR051261">
    <property type="entry name" value="NLR"/>
</dbReference>
<accession>A0AAD5AD37</accession>
<comment type="subcellular location">
    <subcellularLocation>
        <location evidence="1">Cytoplasm</location>
    </subcellularLocation>
</comment>
<dbReference type="InterPro" id="IPR041075">
    <property type="entry name" value="NOD1/2_WH"/>
</dbReference>
<reference evidence="8" key="1">
    <citation type="submission" date="2018-07" db="EMBL/GenBank/DDBJ databases">
        <title>Comparative genomics of catfishes provides insights into carnivory and benthic adaptation.</title>
        <authorList>
            <person name="Zhang Y."/>
            <person name="Wang D."/>
            <person name="Peng Z."/>
            <person name="Zheng S."/>
            <person name="Shao F."/>
            <person name="Tao W."/>
        </authorList>
    </citation>
    <scope>NUCLEOTIDE SEQUENCE</scope>
    <source>
        <strain evidence="8">Chongqing</strain>
    </source>
</reference>
<evidence type="ECO:0000256" key="6">
    <source>
        <dbReference type="ARBA" id="ARBA00022840"/>
    </source>
</evidence>
<gene>
    <name evidence="8" type="ORF">C0J50_11290</name>
</gene>
<dbReference type="Proteomes" id="UP001205998">
    <property type="component" value="Unassembled WGS sequence"/>
</dbReference>
<dbReference type="Pfam" id="PF05729">
    <property type="entry name" value="NACHT"/>
    <property type="match status" value="1"/>
</dbReference>